<proteinExistence type="inferred from homology"/>
<dbReference type="PANTHER" id="PTHR22767:SF3">
    <property type="entry name" value="N-ALPHA-ACETYLTRANSFERASE 25, NATB AUXILIARY SUBUNIT"/>
    <property type="match status" value="1"/>
</dbReference>
<dbReference type="SUPFAM" id="SSF48452">
    <property type="entry name" value="TPR-like"/>
    <property type="match status" value="1"/>
</dbReference>
<dbReference type="InterPro" id="IPR019183">
    <property type="entry name" value="NAA25_NatB_aux_su"/>
</dbReference>
<dbReference type="Gene3D" id="1.25.40.10">
    <property type="entry name" value="Tetratricopeptide repeat domain"/>
    <property type="match status" value="1"/>
</dbReference>
<dbReference type="InterPro" id="IPR011990">
    <property type="entry name" value="TPR-like_helical_dom_sf"/>
</dbReference>
<name>A0A1E4T8R5_9ASCO</name>
<dbReference type="STRING" id="983967.A0A1E4T8R5"/>
<evidence type="ECO:0008006" key="4">
    <source>
        <dbReference type="Google" id="ProtNLM"/>
    </source>
</evidence>
<dbReference type="EMBL" id="KV453847">
    <property type="protein sequence ID" value="ODV88157.1"/>
    <property type="molecule type" value="Genomic_DNA"/>
</dbReference>
<evidence type="ECO:0000256" key="1">
    <source>
        <dbReference type="ARBA" id="ARBA00006298"/>
    </source>
</evidence>
<dbReference type="PANTHER" id="PTHR22767">
    <property type="entry name" value="N-TERMINAL ACETYLTRANSFERASE-RELATED"/>
    <property type="match status" value="1"/>
</dbReference>
<keyword evidence="3" id="KW-1185">Reference proteome</keyword>
<sequence>MSTKDLKIDAAIKSGNNKLALRLVQEKIKQHPNSSYFYALQAQILALSNDIDNAVVKAKELLDKFPSDPETLKILISVFELCEYDSEDVFEKVCKKYPTFNLIYERFNHSINTCDLNGIQKSTMALTKAIMGGTVVDQRMLKFWACFSLVLVCFACKETLKAPLLKLYPQMGLRLIDKIKPANAQEQYVYSRLLQLAGKDEENASSLKEFLKKENDLELKLMYFECLENLGYWHDLSEICNKYLVELKEDDWDTWKLYIKASSKNDKLEECVAIIKSYPVTRNSQLALIELTKYDLTMSFNECFLNYVQKYGHKLCCFLDLKIFIKPGDLLFEILESEFEKRKIPDILNKKQNPTENDLVFMVNYLKFKAYLCQDVFKSPEFIKQCCFFYSSTKPLLTNLVKFEYFAGFEFIILALQSLIVQSDELSTELLIKLTIVLENALSKNPYEFHLKLWLIKLYSKLNLISESTELFKSLKIKFIQLDTISHVLNTRLSTLTTQNETLFTLSNFYTQHADTELPAMVSNCFQEQSYNKLQSFIEFQLRLQNSYTKYTNVVELIKTNRILDDQSTIDDDLRPLLKKYYKTESQDKICQISDNRDMTTFWNCGIHETIKAVSDKLNTVNPELTSSYTRLMIVKELIIYDTSSKYHSAYVTEFLQLYSSVGSESLTSLEKWNLSIIAELVDPTSTVKAIDIISPPKSTLNFNFNHYYFTLVDVSKQIKYILSNTKKGTFSSDKIKNLKSLATELNSRIKSFREDVLEFKRISKREIQSLKGDVSTWFKNDDLGSLFEIDQDFMTGCFEKYDNAIGSSLLSLRKI</sequence>
<organism evidence="2 3">
    <name type="scientific">[Candida] arabinofermentans NRRL YB-2248</name>
    <dbReference type="NCBI Taxonomy" id="983967"/>
    <lineage>
        <taxon>Eukaryota</taxon>
        <taxon>Fungi</taxon>
        <taxon>Dikarya</taxon>
        <taxon>Ascomycota</taxon>
        <taxon>Saccharomycotina</taxon>
        <taxon>Pichiomycetes</taxon>
        <taxon>Pichiales</taxon>
        <taxon>Pichiaceae</taxon>
        <taxon>Ogataea</taxon>
        <taxon>Ogataea/Candida clade</taxon>
    </lineage>
</organism>
<dbReference type="Pfam" id="PF09797">
    <property type="entry name" value="NatB_MDM20"/>
    <property type="match status" value="1"/>
</dbReference>
<dbReference type="Proteomes" id="UP000094801">
    <property type="component" value="Unassembled WGS sequence"/>
</dbReference>
<reference evidence="3" key="1">
    <citation type="submission" date="2016-04" db="EMBL/GenBank/DDBJ databases">
        <title>Comparative genomics of biotechnologically important yeasts.</title>
        <authorList>
            <consortium name="DOE Joint Genome Institute"/>
            <person name="Riley R."/>
            <person name="Haridas S."/>
            <person name="Wolfe K.H."/>
            <person name="Lopes M.R."/>
            <person name="Hittinger C.T."/>
            <person name="Goker M."/>
            <person name="Salamov A."/>
            <person name="Wisecaver J."/>
            <person name="Long T.M."/>
            <person name="Aerts A.L."/>
            <person name="Barry K."/>
            <person name="Choi C."/>
            <person name="Clum A."/>
            <person name="Coughlan A.Y."/>
            <person name="Deshpande S."/>
            <person name="Douglass A.P."/>
            <person name="Hanson S.J."/>
            <person name="Klenk H.-P."/>
            <person name="Labutti K."/>
            <person name="Lapidus A."/>
            <person name="Lindquist E."/>
            <person name="Lipzen A."/>
            <person name="Meier-Kolthoff J.P."/>
            <person name="Ohm R.A."/>
            <person name="Otillar R.P."/>
            <person name="Pangilinan J."/>
            <person name="Peng Y."/>
            <person name="Rokas A."/>
            <person name="Rosa C.A."/>
            <person name="Scheuner C."/>
            <person name="Sibirny A.A."/>
            <person name="Slot J.C."/>
            <person name="Stielow J.B."/>
            <person name="Sun H."/>
            <person name="Kurtzman C.P."/>
            <person name="Blackwell M."/>
            <person name="Grigoriev I.V."/>
            <person name="Jeffries T.W."/>
        </authorList>
    </citation>
    <scope>NUCLEOTIDE SEQUENCE [LARGE SCALE GENOMIC DNA]</scope>
    <source>
        <strain evidence="3">NRRL YB-2248</strain>
    </source>
</reference>
<accession>A0A1E4T8R5</accession>
<evidence type="ECO:0000313" key="2">
    <source>
        <dbReference type="EMBL" id="ODV88157.1"/>
    </source>
</evidence>
<protein>
    <recommendedName>
        <fullName evidence="4">N-terminal acetyltransferase B complex subunit MDM20</fullName>
    </recommendedName>
</protein>
<gene>
    <name evidence="2" type="ORF">CANARDRAFT_5455</name>
</gene>
<dbReference type="GO" id="GO:0031416">
    <property type="term" value="C:NatB complex"/>
    <property type="evidence" value="ECO:0007669"/>
    <property type="project" value="TreeGrafter"/>
</dbReference>
<comment type="similarity">
    <text evidence="1">Belongs to the MDM20/NAA25 family.</text>
</comment>
<dbReference type="AlphaFoldDB" id="A0A1E4T8R5"/>
<dbReference type="OrthoDB" id="1874341at2759"/>
<evidence type="ECO:0000313" key="3">
    <source>
        <dbReference type="Proteomes" id="UP000094801"/>
    </source>
</evidence>